<comment type="pathway">
    <text evidence="5">Amino-acid biosynthesis; L-histidine biosynthesis; L-histidine from 5-phospho-alpha-D-ribose 1-diphosphate: step 9/9.</text>
</comment>
<feature type="binding site" evidence="5 10">
    <location>
        <position position="361"/>
    </location>
    <ligand>
        <name>Zn(2+)</name>
        <dbReference type="ChEBI" id="CHEBI:29105"/>
    </ligand>
</feature>
<feature type="binding site" evidence="5 10">
    <location>
        <position position="420"/>
    </location>
    <ligand>
        <name>Zn(2+)</name>
        <dbReference type="ChEBI" id="CHEBI:29105"/>
    </ligand>
</feature>
<dbReference type="PIRSF" id="PIRSF000099">
    <property type="entry name" value="Histidinol_dh"/>
    <property type="match status" value="1"/>
</dbReference>
<evidence type="ECO:0000256" key="2">
    <source>
        <dbReference type="ARBA" id="ARBA00022723"/>
    </source>
</evidence>
<feature type="binding site" evidence="5 10">
    <location>
        <position position="262"/>
    </location>
    <ligand>
        <name>Zn(2+)</name>
        <dbReference type="ChEBI" id="CHEBI:29105"/>
    </ligand>
</feature>
<dbReference type="HAMAP" id="MF_01024">
    <property type="entry name" value="HisD"/>
    <property type="match status" value="1"/>
</dbReference>
<dbReference type="GO" id="GO:0051287">
    <property type="term" value="F:NAD binding"/>
    <property type="evidence" value="ECO:0007669"/>
    <property type="project" value="InterPro"/>
</dbReference>
<evidence type="ECO:0000313" key="13">
    <source>
        <dbReference type="Proteomes" id="UP000199409"/>
    </source>
</evidence>
<feature type="binding site" evidence="5 8">
    <location>
        <position position="191"/>
    </location>
    <ligand>
        <name>NAD(+)</name>
        <dbReference type="ChEBI" id="CHEBI:57540"/>
    </ligand>
</feature>
<dbReference type="SUPFAM" id="SSF53720">
    <property type="entry name" value="ALDH-like"/>
    <property type="match status" value="1"/>
</dbReference>
<dbReference type="EMBL" id="FNQN01000002">
    <property type="protein sequence ID" value="SDZ98219.1"/>
    <property type="molecule type" value="Genomic_DNA"/>
</dbReference>
<dbReference type="Proteomes" id="UP000199409">
    <property type="component" value="Unassembled WGS sequence"/>
</dbReference>
<dbReference type="Gene3D" id="1.20.5.1300">
    <property type="match status" value="1"/>
</dbReference>
<dbReference type="AlphaFoldDB" id="A0A1H3XFT2"/>
<dbReference type="NCBIfam" id="TIGR00069">
    <property type="entry name" value="hisD"/>
    <property type="match status" value="1"/>
</dbReference>
<evidence type="ECO:0000256" key="1">
    <source>
        <dbReference type="ARBA" id="ARBA00010178"/>
    </source>
</evidence>
<dbReference type="STRING" id="37625.SAMN05660420_00955"/>
<feature type="binding site" evidence="5 8">
    <location>
        <position position="214"/>
    </location>
    <ligand>
        <name>NAD(+)</name>
        <dbReference type="ChEBI" id="CHEBI:57540"/>
    </ligand>
</feature>
<dbReference type="GO" id="GO:0005829">
    <property type="term" value="C:cytosol"/>
    <property type="evidence" value="ECO:0007669"/>
    <property type="project" value="TreeGrafter"/>
</dbReference>
<feature type="binding site" evidence="5 8">
    <location>
        <position position="130"/>
    </location>
    <ligand>
        <name>NAD(+)</name>
        <dbReference type="ChEBI" id="CHEBI:57540"/>
    </ligand>
</feature>
<dbReference type="GO" id="GO:0008270">
    <property type="term" value="F:zinc ion binding"/>
    <property type="evidence" value="ECO:0007669"/>
    <property type="project" value="UniProtKB-UniRule"/>
</dbReference>
<evidence type="ECO:0000256" key="9">
    <source>
        <dbReference type="PIRSR" id="PIRSR000099-3"/>
    </source>
</evidence>
<feature type="binding site" evidence="5 9">
    <location>
        <position position="262"/>
    </location>
    <ligand>
        <name>substrate</name>
    </ligand>
</feature>
<dbReference type="PANTHER" id="PTHR21256:SF2">
    <property type="entry name" value="HISTIDINE BIOSYNTHESIS TRIFUNCTIONAL PROTEIN"/>
    <property type="match status" value="1"/>
</dbReference>
<dbReference type="GO" id="GO:0004399">
    <property type="term" value="F:histidinol dehydrogenase activity"/>
    <property type="evidence" value="ECO:0007669"/>
    <property type="project" value="UniProtKB-UniRule"/>
</dbReference>
<keyword evidence="5 8" id="KW-0520">NAD</keyword>
<gene>
    <name evidence="5" type="primary">hisD</name>
    <name evidence="12" type="ORF">SAMN05660420_00955</name>
</gene>
<dbReference type="PROSITE" id="PS00611">
    <property type="entry name" value="HISOL_DEHYDROGENASE"/>
    <property type="match status" value="1"/>
</dbReference>
<feature type="binding site" evidence="5 9">
    <location>
        <position position="415"/>
    </location>
    <ligand>
        <name>substrate</name>
    </ligand>
</feature>
<comment type="function">
    <text evidence="5">Catalyzes the sequential NAD-dependent oxidations of L-histidinol to L-histidinaldehyde and then to L-histidine.</text>
</comment>
<evidence type="ECO:0000313" key="12">
    <source>
        <dbReference type="EMBL" id="SDZ98219.1"/>
    </source>
</evidence>
<dbReference type="EC" id="1.1.1.23" evidence="5"/>
<dbReference type="InterPro" id="IPR016161">
    <property type="entry name" value="Ald_DH/histidinol_DH"/>
</dbReference>
<evidence type="ECO:0000256" key="6">
    <source>
        <dbReference type="PIRNR" id="PIRNR000099"/>
    </source>
</evidence>
<evidence type="ECO:0000256" key="4">
    <source>
        <dbReference type="ARBA" id="ARBA00023002"/>
    </source>
</evidence>
<sequence>MMRILKFSDPDFSAQLQRIEQRADEVPDVIEETVKTIIADVRKRGDVALFELSAKFDRIDLTVETIEVSAAEIDTALAAVSDESMAGLQLAADRIAAYHAKQKQETWLSTDEDDVLLGQMVRPLDRVGIYVPGGKAAYPSSVLMNAVPAKVAGVAEVIMVVPMPGGEVNPHVLAAAKIAGVDRIFKLGGAQAVAALAYGTASVPRVDKITGPGNIYVAIAKKLVFGQVDIDMIAGPSEILVINDGSGNAAHIAADLLSQAEHDELASAILVTSSETMAIAVQDEVEKQLQQLSRETIARQSIDDFGAIILAEDLSEAIEFSNRIAPEHLELAVDNPFAILSAIRHAGAIFMGHHTPEAAGDYLAGPNHTLPTGGTARFFSPLSLDDFVKKSSILSFTEGGLQRLSQEIIQIAELEGLEAHAKSVSIRLKK</sequence>
<dbReference type="Gene3D" id="3.40.50.1980">
    <property type="entry name" value="Nitrogenase molybdenum iron protein domain"/>
    <property type="match status" value="2"/>
</dbReference>
<comment type="similarity">
    <text evidence="1 5 6 11">Belongs to the histidinol dehydrogenase family.</text>
</comment>
<organism evidence="12 13">
    <name type="scientific">Desulfuromusa kysingii</name>
    <dbReference type="NCBI Taxonomy" id="37625"/>
    <lineage>
        <taxon>Bacteria</taxon>
        <taxon>Pseudomonadati</taxon>
        <taxon>Thermodesulfobacteriota</taxon>
        <taxon>Desulfuromonadia</taxon>
        <taxon>Desulfuromonadales</taxon>
        <taxon>Geopsychrobacteraceae</taxon>
        <taxon>Desulfuromusa</taxon>
    </lineage>
</organism>
<name>A0A1H3XFT2_9BACT</name>
<accession>A0A1H3XFT2</accession>
<dbReference type="FunFam" id="3.40.50.1980:FF:000001">
    <property type="entry name" value="Histidinol dehydrogenase"/>
    <property type="match status" value="1"/>
</dbReference>
<evidence type="ECO:0000256" key="3">
    <source>
        <dbReference type="ARBA" id="ARBA00022833"/>
    </source>
</evidence>
<keyword evidence="13" id="KW-1185">Reference proteome</keyword>
<dbReference type="UniPathway" id="UPA00031">
    <property type="reaction ID" value="UER00014"/>
</dbReference>
<feature type="binding site" evidence="5 9">
    <location>
        <position position="328"/>
    </location>
    <ligand>
        <name>substrate</name>
    </ligand>
</feature>
<dbReference type="InterPro" id="IPR022695">
    <property type="entry name" value="Histidinol_DH_monofunct"/>
</dbReference>
<dbReference type="InterPro" id="IPR012131">
    <property type="entry name" value="Hstdl_DH"/>
</dbReference>
<dbReference type="Pfam" id="PF00815">
    <property type="entry name" value="Histidinol_dh"/>
    <property type="match status" value="1"/>
</dbReference>
<evidence type="ECO:0000256" key="11">
    <source>
        <dbReference type="RuleBase" id="RU004175"/>
    </source>
</evidence>
<dbReference type="PANTHER" id="PTHR21256">
    <property type="entry name" value="HISTIDINOL DEHYDROGENASE HDH"/>
    <property type="match status" value="1"/>
</dbReference>
<evidence type="ECO:0000256" key="5">
    <source>
        <dbReference type="HAMAP-Rule" id="MF_01024"/>
    </source>
</evidence>
<keyword evidence="5" id="KW-0368">Histidine biosynthesis</keyword>
<keyword evidence="2 5" id="KW-0479">Metal-binding</keyword>
<dbReference type="OrthoDB" id="9805269at2"/>
<comment type="cofactor">
    <cofactor evidence="5 10">
        <name>Zn(2+)</name>
        <dbReference type="ChEBI" id="CHEBI:29105"/>
    </cofactor>
    <text evidence="5 10">Binds 1 zinc ion per subunit.</text>
</comment>
<feature type="binding site" evidence="5 9">
    <location>
        <position position="361"/>
    </location>
    <ligand>
        <name>substrate</name>
    </ligand>
</feature>
<evidence type="ECO:0000256" key="10">
    <source>
        <dbReference type="PIRSR" id="PIRSR000099-4"/>
    </source>
</evidence>
<proteinExistence type="inferred from homology"/>
<dbReference type="InterPro" id="IPR001692">
    <property type="entry name" value="Histidinol_DH_CS"/>
</dbReference>
<protein>
    <recommendedName>
        <fullName evidence="5">Histidinol dehydrogenase</fullName>
        <shortName evidence="5">HDH</shortName>
        <ecNumber evidence="5">1.1.1.23</ecNumber>
    </recommendedName>
</protein>
<reference evidence="12 13" key="1">
    <citation type="submission" date="2016-10" db="EMBL/GenBank/DDBJ databases">
        <authorList>
            <person name="de Groot N.N."/>
        </authorList>
    </citation>
    <scope>NUCLEOTIDE SEQUENCE [LARGE SCALE GENOMIC DNA]</scope>
    <source>
        <strain evidence="12 13">DSM 7343</strain>
    </source>
</reference>
<feature type="active site" description="Proton acceptor" evidence="5 7">
    <location>
        <position position="327"/>
    </location>
</feature>
<feature type="active site" description="Proton acceptor" evidence="5 7">
    <location>
        <position position="328"/>
    </location>
</feature>
<dbReference type="FunFam" id="3.40.50.1980:FF:000026">
    <property type="entry name" value="Histidinol dehydrogenase"/>
    <property type="match status" value="1"/>
</dbReference>
<keyword evidence="5" id="KW-0028">Amino-acid biosynthesis</keyword>
<dbReference type="GO" id="GO:0000105">
    <property type="term" value="P:L-histidine biosynthetic process"/>
    <property type="evidence" value="ECO:0007669"/>
    <property type="project" value="UniProtKB-UniRule"/>
</dbReference>
<keyword evidence="4 5" id="KW-0560">Oxidoreductase</keyword>
<feature type="binding site" evidence="5 9">
    <location>
        <position position="259"/>
    </location>
    <ligand>
        <name>substrate</name>
    </ligand>
</feature>
<dbReference type="PRINTS" id="PR00083">
    <property type="entry name" value="HOLDHDRGNASE"/>
</dbReference>
<dbReference type="CDD" id="cd06572">
    <property type="entry name" value="Histidinol_dh"/>
    <property type="match status" value="1"/>
</dbReference>
<evidence type="ECO:0000256" key="8">
    <source>
        <dbReference type="PIRSR" id="PIRSR000099-2"/>
    </source>
</evidence>
<comment type="catalytic activity">
    <reaction evidence="5">
        <text>L-histidinol + 2 NAD(+) + H2O = L-histidine + 2 NADH + 3 H(+)</text>
        <dbReference type="Rhea" id="RHEA:20641"/>
        <dbReference type="ChEBI" id="CHEBI:15377"/>
        <dbReference type="ChEBI" id="CHEBI:15378"/>
        <dbReference type="ChEBI" id="CHEBI:57540"/>
        <dbReference type="ChEBI" id="CHEBI:57595"/>
        <dbReference type="ChEBI" id="CHEBI:57699"/>
        <dbReference type="ChEBI" id="CHEBI:57945"/>
        <dbReference type="EC" id="1.1.1.23"/>
    </reaction>
</comment>
<keyword evidence="3 5" id="KW-0862">Zinc</keyword>
<feature type="binding site" evidence="5 10">
    <location>
        <position position="259"/>
    </location>
    <ligand>
        <name>Zn(2+)</name>
        <dbReference type="ChEBI" id="CHEBI:29105"/>
    </ligand>
</feature>
<feature type="binding site" evidence="5 9">
    <location>
        <position position="420"/>
    </location>
    <ligand>
        <name>substrate</name>
    </ligand>
</feature>
<feature type="binding site" evidence="5 9">
    <location>
        <position position="237"/>
    </location>
    <ligand>
        <name>substrate</name>
    </ligand>
</feature>
<evidence type="ECO:0000256" key="7">
    <source>
        <dbReference type="PIRSR" id="PIRSR000099-1"/>
    </source>
</evidence>